<comment type="caution">
    <text evidence="1">The sequence shown here is derived from an EMBL/GenBank/DDBJ whole genome shotgun (WGS) entry which is preliminary data.</text>
</comment>
<dbReference type="Proteomes" id="UP001233999">
    <property type="component" value="Unassembled WGS sequence"/>
</dbReference>
<proteinExistence type="predicted"/>
<organism evidence="1 2">
    <name type="scientific">Diploptera punctata</name>
    <name type="common">Pacific beetle cockroach</name>
    <dbReference type="NCBI Taxonomy" id="6984"/>
    <lineage>
        <taxon>Eukaryota</taxon>
        <taxon>Metazoa</taxon>
        <taxon>Ecdysozoa</taxon>
        <taxon>Arthropoda</taxon>
        <taxon>Hexapoda</taxon>
        <taxon>Insecta</taxon>
        <taxon>Pterygota</taxon>
        <taxon>Neoptera</taxon>
        <taxon>Polyneoptera</taxon>
        <taxon>Dictyoptera</taxon>
        <taxon>Blattodea</taxon>
        <taxon>Blaberoidea</taxon>
        <taxon>Blaberidae</taxon>
        <taxon>Diplopterinae</taxon>
        <taxon>Diploptera</taxon>
    </lineage>
</organism>
<evidence type="ECO:0000313" key="1">
    <source>
        <dbReference type="EMBL" id="KAJ9583518.1"/>
    </source>
</evidence>
<evidence type="ECO:0000313" key="2">
    <source>
        <dbReference type="Proteomes" id="UP001233999"/>
    </source>
</evidence>
<protein>
    <submittedName>
        <fullName evidence="1">Uncharacterized protein</fullName>
    </submittedName>
</protein>
<reference evidence="1" key="1">
    <citation type="journal article" date="2023" name="IScience">
        <title>Live-bearing cockroach genome reveals convergent evolutionary mechanisms linked to viviparity in insects and beyond.</title>
        <authorList>
            <person name="Fouks B."/>
            <person name="Harrison M.C."/>
            <person name="Mikhailova A.A."/>
            <person name="Marchal E."/>
            <person name="English S."/>
            <person name="Carruthers M."/>
            <person name="Jennings E.C."/>
            <person name="Chiamaka E.L."/>
            <person name="Frigard R.A."/>
            <person name="Pippel M."/>
            <person name="Attardo G.M."/>
            <person name="Benoit J.B."/>
            <person name="Bornberg-Bauer E."/>
            <person name="Tobe S.S."/>
        </authorList>
    </citation>
    <scope>NUCLEOTIDE SEQUENCE</scope>
    <source>
        <strain evidence="1">Stay&amp;Tobe</strain>
    </source>
</reference>
<dbReference type="EMBL" id="JASPKZ010007573">
    <property type="protein sequence ID" value="KAJ9583518.1"/>
    <property type="molecule type" value="Genomic_DNA"/>
</dbReference>
<accession>A0AAD7ZN18</accession>
<keyword evidence="2" id="KW-1185">Reference proteome</keyword>
<dbReference type="AlphaFoldDB" id="A0AAD7ZN18"/>
<name>A0AAD7ZN18_DIPPU</name>
<sequence length="69" mass="8255">MPPKAKTSQPSKKTVEKKKEKIIEDKTFGLKIRRVPSNRDSYSRFNIKLKVEVLPRSLKMLKNWKRRRS</sequence>
<reference evidence="1" key="2">
    <citation type="submission" date="2023-05" db="EMBL/GenBank/DDBJ databases">
        <authorList>
            <person name="Fouks B."/>
        </authorList>
    </citation>
    <scope>NUCLEOTIDE SEQUENCE</scope>
    <source>
        <strain evidence="1">Stay&amp;Tobe</strain>
        <tissue evidence="1">Testes</tissue>
    </source>
</reference>
<gene>
    <name evidence="1" type="ORF">L9F63_022136</name>
</gene>